<organism evidence="3 4">
    <name type="scientific">Paraglaciecola hydrolytica</name>
    <dbReference type="NCBI Taxonomy" id="1799789"/>
    <lineage>
        <taxon>Bacteria</taxon>
        <taxon>Pseudomonadati</taxon>
        <taxon>Pseudomonadota</taxon>
        <taxon>Gammaproteobacteria</taxon>
        <taxon>Alteromonadales</taxon>
        <taxon>Alteromonadaceae</taxon>
        <taxon>Paraglaciecola</taxon>
    </lineage>
</organism>
<dbReference type="Gene3D" id="2.40.30.170">
    <property type="match status" value="1"/>
</dbReference>
<dbReference type="EMBL" id="LSNE01000006">
    <property type="protein sequence ID" value="KXI28435.1"/>
    <property type="molecule type" value="Genomic_DNA"/>
</dbReference>
<comment type="caution">
    <text evidence="3">The sequence shown here is derived from an EMBL/GenBank/DDBJ whole genome shotgun (WGS) entry which is preliminary data.</text>
</comment>
<dbReference type="Proteomes" id="UP000070299">
    <property type="component" value="Unassembled WGS sequence"/>
</dbReference>
<feature type="signal peptide" evidence="1">
    <location>
        <begin position="1"/>
        <end position="19"/>
    </location>
</feature>
<keyword evidence="1" id="KW-0732">Signal</keyword>
<protein>
    <submittedName>
        <fullName evidence="3">Efflux transporter periplasmic adaptor subunit</fullName>
    </submittedName>
</protein>
<proteinExistence type="predicted"/>
<dbReference type="PANTHER" id="PTHR30469">
    <property type="entry name" value="MULTIDRUG RESISTANCE PROTEIN MDTA"/>
    <property type="match status" value="1"/>
</dbReference>
<feature type="domain" description="CzcB-like C-terminal circularly permuted SH3-like" evidence="2">
    <location>
        <begin position="335"/>
        <end position="387"/>
    </location>
</feature>
<dbReference type="PANTHER" id="PTHR30469:SF33">
    <property type="entry name" value="SLR1207 PROTEIN"/>
    <property type="match status" value="1"/>
</dbReference>
<dbReference type="Gene3D" id="2.40.420.20">
    <property type="match status" value="1"/>
</dbReference>
<evidence type="ECO:0000256" key="1">
    <source>
        <dbReference type="SAM" id="SignalP"/>
    </source>
</evidence>
<evidence type="ECO:0000313" key="4">
    <source>
        <dbReference type="Proteomes" id="UP000070299"/>
    </source>
</evidence>
<dbReference type="PROSITE" id="PS51257">
    <property type="entry name" value="PROKAR_LIPOPROTEIN"/>
    <property type="match status" value="1"/>
</dbReference>
<dbReference type="AlphaFoldDB" id="A0A135ZZL5"/>
<sequence length="394" mass="43923">MIKAFSCCFTAMFLLGACADPEVATIPTFEVTSRPFAIVIPAFGELESAEAQNISAPGRRPMMIDWLAEENTRVTKGQVVARFDAELLLLDSREEELEMMLLDKDLHKTYAEKIKQENELNSEEVFVGKEFNFVDTFAIDDMRLYSKIEIIDTLSNRDYLGAKEEFIDWKQDSIGERNQSSVQILDIRKQGHEAKYVQHQEALSQLEIYAPYDGLLVYEKNFRGDKPSIGQTVFPGSTIAKIPNLEKMQAKIFVLDKDAIGLKDGQEVELTLEALPEHTLLGHLTSVSGYSRTIKRGNPTKYFELTVAIPSSDIKLQPAQKVVAHIKASEAVDKITIPLQAIFNEKGENFVYLQQGSDFVKQVVATAEKNLHFVEIVAGLSAGDVIALSVPAGV</sequence>
<dbReference type="Pfam" id="PF25975">
    <property type="entry name" value="CzcB_C"/>
    <property type="match status" value="1"/>
</dbReference>
<evidence type="ECO:0000313" key="3">
    <source>
        <dbReference type="EMBL" id="KXI28435.1"/>
    </source>
</evidence>
<dbReference type="InterPro" id="IPR058649">
    <property type="entry name" value="CzcB_C"/>
</dbReference>
<name>A0A135ZZL5_9ALTE</name>
<dbReference type="GO" id="GO:0015562">
    <property type="term" value="F:efflux transmembrane transporter activity"/>
    <property type="evidence" value="ECO:0007669"/>
    <property type="project" value="TreeGrafter"/>
</dbReference>
<accession>A0A135ZZL5</accession>
<gene>
    <name evidence="3" type="ORF">AX660_15155</name>
</gene>
<evidence type="ECO:0000259" key="2">
    <source>
        <dbReference type="Pfam" id="PF25975"/>
    </source>
</evidence>
<feature type="chain" id="PRO_5007469165" evidence="1">
    <location>
        <begin position="20"/>
        <end position="394"/>
    </location>
</feature>
<reference evidence="4" key="1">
    <citation type="submission" date="2016-02" db="EMBL/GenBank/DDBJ databases">
        <authorList>
            <person name="Schultz-Johansen M."/>
            <person name="Glaring M.A."/>
            <person name="Bech P.K."/>
            <person name="Stougaard P."/>
        </authorList>
    </citation>
    <scope>NUCLEOTIDE SEQUENCE [LARGE SCALE GENOMIC DNA]</scope>
    <source>
        <strain evidence="4">S66</strain>
    </source>
</reference>
<dbReference type="RefSeq" id="WP_068377269.1">
    <property type="nucleotide sequence ID" value="NZ_LSNE01000006.1"/>
</dbReference>
<keyword evidence="4" id="KW-1185">Reference proteome</keyword>
<dbReference type="GO" id="GO:1990281">
    <property type="term" value="C:efflux pump complex"/>
    <property type="evidence" value="ECO:0007669"/>
    <property type="project" value="TreeGrafter"/>
</dbReference>
<dbReference type="STRING" id="1799789.AX660_15155"/>